<sequence>MDKVIEWDDPIQKPFHGKILSLAENVTPEQAFRCEPHYGVKAYNGEVVELSEL</sequence>
<evidence type="ECO:0000313" key="1">
    <source>
        <dbReference type="EMBL" id="MDQ0216782.1"/>
    </source>
</evidence>
<protein>
    <submittedName>
        <fullName evidence="1">Uncharacterized protein</fullName>
    </submittedName>
</protein>
<accession>A0AAJ1WI02</accession>
<evidence type="ECO:0000313" key="2">
    <source>
        <dbReference type="Proteomes" id="UP001237207"/>
    </source>
</evidence>
<dbReference type="Proteomes" id="UP001237207">
    <property type="component" value="Unassembled WGS sequence"/>
</dbReference>
<dbReference type="AlphaFoldDB" id="A0AAJ1WI02"/>
<gene>
    <name evidence="1" type="ORF">J2S13_003268</name>
</gene>
<proteinExistence type="predicted"/>
<comment type="caution">
    <text evidence="1">The sequence shown here is derived from an EMBL/GenBank/DDBJ whole genome shotgun (WGS) entry which is preliminary data.</text>
</comment>
<name>A0AAJ1WI02_9BACI</name>
<dbReference type="EMBL" id="JAUSUC010000077">
    <property type="protein sequence ID" value="MDQ0216782.1"/>
    <property type="molecule type" value="Genomic_DNA"/>
</dbReference>
<organism evidence="1 2">
    <name type="scientific">Oikeobacillus pervagus</name>
    <dbReference type="NCBI Taxonomy" id="1325931"/>
    <lineage>
        <taxon>Bacteria</taxon>
        <taxon>Bacillati</taxon>
        <taxon>Bacillota</taxon>
        <taxon>Bacilli</taxon>
        <taxon>Bacillales</taxon>
        <taxon>Bacillaceae</taxon>
        <taxon>Oikeobacillus</taxon>
    </lineage>
</organism>
<keyword evidence="2" id="KW-1185">Reference proteome</keyword>
<reference evidence="1" key="1">
    <citation type="submission" date="2023-07" db="EMBL/GenBank/DDBJ databases">
        <title>Genomic Encyclopedia of Type Strains, Phase IV (KMG-IV): sequencing the most valuable type-strain genomes for metagenomic binning, comparative biology and taxonomic classification.</title>
        <authorList>
            <person name="Goeker M."/>
        </authorList>
    </citation>
    <scope>NUCLEOTIDE SEQUENCE</scope>
    <source>
        <strain evidence="1">DSM 23947</strain>
    </source>
</reference>
<dbReference type="RefSeq" id="WP_307258865.1">
    <property type="nucleotide sequence ID" value="NZ_JAUSUC010000077.1"/>
</dbReference>